<accession>A0A414J5A0</accession>
<proteinExistence type="predicted"/>
<dbReference type="Proteomes" id="UP000283745">
    <property type="component" value="Unassembled WGS sequence"/>
</dbReference>
<dbReference type="RefSeq" id="WP_015541650.1">
    <property type="nucleotide sequence ID" value="NZ_CABJFK010000007.1"/>
</dbReference>
<dbReference type="EMBL" id="QSKF01000007">
    <property type="protein sequence ID" value="RHE39620.1"/>
    <property type="molecule type" value="Genomic_DNA"/>
</dbReference>
<dbReference type="AlphaFoldDB" id="A0A414J5A0"/>
<sequence length="336" mass="38095">MKKNWKKTLAAAGMGMVLMTVSPTSTTAFGAVDTQNLLTFVNDTMDDGSQVYYFEEVAVTLPADWQGKVAVQAQDTSVTFYHKASKEKWQENYGTVGGKLFSLSYSVNSDFTELPSYYYVGFGEESVMNYFLTFPTDVQGYMDDSSISEEYQQLFSEIDYVKDHVCMRHAEPTDEESSFDETKAGYDGTWTKVEDLFELYLPTEWDACQPDEEDIAGGVKYISVSEDKAYICMAMATEPDNEETRKEIEQELADNNMTMMDVLKEQINEQGFKLEKEAEINGIPCVFCSTDSLYGIVFIDQKDATQIDMVIFAGENRGNDQIVETVLRSVRWLLEE</sequence>
<comment type="caution">
    <text evidence="2">The sequence shown here is derived from an EMBL/GenBank/DDBJ whole genome shotgun (WGS) entry which is preliminary data.</text>
</comment>
<reference evidence="2 3" key="1">
    <citation type="submission" date="2018-08" db="EMBL/GenBank/DDBJ databases">
        <title>A genome reference for cultivated species of the human gut microbiota.</title>
        <authorList>
            <person name="Zou Y."/>
            <person name="Xue W."/>
            <person name="Luo G."/>
        </authorList>
    </citation>
    <scope>NUCLEOTIDE SEQUENCE [LARGE SCALE GENOMIC DNA]</scope>
    <source>
        <strain evidence="2 3">AM28-23</strain>
    </source>
</reference>
<organism evidence="2 3">
    <name type="scientific">Blautia obeum</name>
    <dbReference type="NCBI Taxonomy" id="40520"/>
    <lineage>
        <taxon>Bacteria</taxon>
        <taxon>Bacillati</taxon>
        <taxon>Bacillota</taxon>
        <taxon>Clostridia</taxon>
        <taxon>Lachnospirales</taxon>
        <taxon>Lachnospiraceae</taxon>
        <taxon>Blautia</taxon>
    </lineage>
</organism>
<protein>
    <recommendedName>
        <fullName evidence="4">DUF4367 domain-containing protein</fullName>
    </recommendedName>
</protein>
<gene>
    <name evidence="2" type="ORF">DW740_10315</name>
</gene>
<evidence type="ECO:0000313" key="2">
    <source>
        <dbReference type="EMBL" id="RHE39620.1"/>
    </source>
</evidence>
<evidence type="ECO:0000256" key="1">
    <source>
        <dbReference type="SAM" id="SignalP"/>
    </source>
</evidence>
<evidence type="ECO:0008006" key="4">
    <source>
        <dbReference type="Google" id="ProtNLM"/>
    </source>
</evidence>
<feature type="signal peptide" evidence="1">
    <location>
        <begin position="1"/>
        <end position="30"/>
    </location>
</feature>
<evidence type="ECO:0000313" key="3">
    <source>
        <dbReference type="Proteomes" id="UP000283745"/>
    </source>
</evidence>
<feature type="chain" id="PRO_5019236082" description="DUF4367 domain-containing protein" evidence="1">
    <location>
        <begin position="31"/>
        <end position="336"/>
    </location>
</feature>
<keyword evidence="1" id="KW-0732">Signal</keyword>
<name>A0A414J5A0_9FIRM</name>